<dbReference type="Pfam" id="PF03466">
    <property type="entry name" value="LysR_substrate"/>
    <property type="match status" value="1"/>
</dbReference>
<dbReference type="InterPro" id="IPR000847">
    <property type="entry name" value="LysR_HTH_N"/>
</dbReference>
<gene>
    <name evidence="6" type="ORF">FCL40_07065</name>
</gene>
<dbReference type="SUPFAM" id="SSF53850">
    <property type="entry name" value="Periplasmic binding protein-like II"/>
    <property type="match status" value="1"/>
</dbReference>
<dbReference type="Pfam" id="PF00126">
    <property type="entry name" value="HTH_1"/>
    <property type="match status" value="1"/>
</dbReference>
<sequence length="308" mass="33855">MELEELYRRDLSLLVALQVLIEEGSVTRAAKRLHLSQSATSRVLARLREMLGDPLFTRVGTRLQPTQFALDCQRQLQAPIAELSHLLSPRVFDPAQCQQSFTIAVTDFALQALMPTILERLYSRAPGVNLEVLPVQHRDLKTQLGSEGVDLAICRAPGKSAPLMSRNLGLVGLRAVVAKEHPLADALLEPDHFREYPSAVVAVSDGVKALMDDAMAGLGGHRMLLRTPSLGNALVLLKHQPLLLTLPSGLAEQAGEQHDLVVKPLPFPLPPIDYHLFWHSRTGEDPAQCWLRELIIDATSPLLDGQLS</sequence>
<keyword evidence="2" id="KW-0805">Transcription regulation</keyword>
<dbReference type="SUPFAM" id="SSF46785">
    <property type="entry name" value="Winged helix' DNA-binding domain"/>
    <property type="match status" value="1"/>
</dbReference>
<dbReference type="PRINTS" id="PR00039">
    <property type="entry name" value="HTHLYSR"/>
</dbReference>
<dbReference type="PANTHER" id="PTHR30118:SF15">
    <property type="entry name" value="TRANSCRIPTIONAL REGULATORY PROTEIN"/>
    <property type="match status" value="1"/>
</dbReference>
<dbReference type="OrthoDB" id="6621790at2"/>
<evidence type="ECO:0000256" key="3">
    <source>
        <dbReference type="ARBA" id="ARBA00023125"/>
    </source>
</evidence>
<dbReference type="PROSITE" id="PS50931">
    <property type="entry name" value="HTH_LYSR"/>
    <property type="match status" value="1"/>
</dbReference>
<comment type="similarity">
    <text evidence="1">Belongs to the LysR transcriptional regulatory family.</text>
</comment>
<feature type="domain" description="HTH lysR-type" evidence="5">
    <location>
        <begin position="9"/>
        <end position="66"/>
    </location>
</feature>
<evidence type="ECO:0000256" key="1">
    <source>
        <dbReference type="ARBA" id="ARBA00009437"/>
    </source>
</evidence>
<protein>
    <submittedName>
        <fullName evidence="6">LysR family transcriptional regulator</fullName>
    </submittedName>
</protein>
<dbReference type="Gene3D" id="1.10.10.10">
    <property type="entry name" value="Winged helix-like DNA-binding domain superfamily/Winged helix DNA-binding domain"/>
    <property type="match status" value="1"/>
</dbReference>
<dbReference type="RefSeq" id="WP_136852454.1">
    <property type="nucleotide sequence ID" value="NZ_SWCI01000003.1"/>
</dbReference>
<evidence type="ECO:0000259" key="5">
    <source>
        <dbReference type="PROSITE" id="PS50931"/>
    </source>
</evidence>
<accession>A0A4U1BHF0</accession>
<proteinExistence type="inferred from homology"/>
<dbReference type="EMBL" id="SWCI01000003">
    <property type="protein sequence ID" value="TKB49905.1"/>
    <property type="molecule type" value="Genomic_DNA"/>
</dbReference>
<dbReference type="PANTHER" id="PTHR30118">
    <property type="entry name" value="HTH-TYPE TRANSCRIPTIONAL REGULATOR LEUO-RELATED"/>
    <property type="match status" value="1"/>
</dbReference>
<dbReference type="GO" id="GO:0003700">
    <property type="term" value="F:DNA-binding transcription factor activity"/>
    <property type="evidence" value="ECO:0007669"/>
    <property type="project" value="InterPro"/>
</dbReference>
<evidence type="ECO:0000256" key="4">
    <source>
        <dbReference type="ARBA" id="ARBA00023163"/>
    </source>
</evidence>
<reference evidence="6 7" key="1">
    <citation type="submission" date="2019-04" db="EMBL/GenBank/DDBJ databases">
        <authorList>
            <person name="Hwang J.C."/>
        </authorList>
    </citation>
    <scope>NUCLEOTIDE SEQUENCE [LARGE SCALE GENOMIC DNA]</scope>
    <source>
        <strain evidence="6 7">IMCC35001</strain>
    </source>
</reference>
<name>A0A4U1BHF0_9GAMM</name>
<dbReference type="AlphaFoldDB" id="A0A4U1BHF0"/>
<dbReference type="CDD" id="cd08417">
    <property type="entry name" value="PBP2_Nitroaromatics_like"/>
    <property type="match status" value="1"/>
</dbReference>
<dbReference type="InterPro" id="IPR050389">
    <property type="entry name" value="LysR-type_TF"/>
</dbReference>
<evidence type="ECO:0000256" key="2">
    <source>
        <dbReference type="ARBA" id="ARBA00023015"/>
    </source>
</evidence>
<dbReference type="InterPro" id="IPR005119">
    <property type="entry name" value="LysR_subst-bd"/>
</dbReference>
<evidence type="ECO:0000313" key="7">
    <source>
        <dbReference type="Proteomes" id="UP000305674"/>
    </source>
</evidence>
<comment type="caution">
    <text evidence="6">The sequence shown here is derived from an EMBL/GenBank/DDBJ whole genome shotgun (WGS) entry which is preliminary data.</text>
</comment>
<dbReference type="Gene3D" id="3.40.190.10">
    <property type="entry name" value="Periplasmic binding protein-like II"/>
    <property type="match status" value="2"/>
</dbReference>
<dbReference type="Proteomes" id="UP000305674">
    <property type="component" value="Unassembled WGS sequence"/>
</dbReference>
<keyword evidence="7" id="KW-1185">Reference proteome</keyword>
<evidence type="ECO:0000313" key="6">
    <source>
        <dbReference type="EMBL" id="TKB49905.1"/>
    </source>
</evidence>
<keyword evidence="3" id="KW-0238">DNA-binding</keyword>
<dbReference type="InterPro" id="IPR037402">
    <property type="entry name" value="YidZ_PBP2"/>
</dbReference>
<dbReference type="InterPro" id="IPR036390">
    <property type="entry name" value="WH_DNA-bd_sf"/>
</dbReference>
<keyword evidence="4" id="KW-0804">Transcription</keyword>
<dbReference type="InterPro" id="IPR036388">
    <property type="entry name" value="WH-like_DNA-bd_sf"/>
</dbReference>
<organism evidence="6 7">
    <name type="scientific">Ferrimonas sediminicola</name>
    <dbReference type="NCBI Taxonomy" id="2569538"/>
    <lineage>
        <taxon>Bacteria</taxon>
        <taxon>Pseudomonadati</taxon>
        <taxon>Pseudomonadota</taxon>
        <taxon>Gammaproteobacteria</taxon>
        <taxon>Alteromonadales</taxon>
        <taxon>Ferrimonadaceae</taxon>
        <taxon>Ferrimonas</taxon>
    </lineage>
</organism>
<dbReference type="GO" id="GO:0003677">
    <property type="term" value="F:DNA binding"/>
    <property type="evidence" value="ECO:0007669"/>
    <property type="project" value="UniProtKB-KW"/>
</dbReference>